<evidence type="ECO:0000256" key="9">
    <source>
        <dbReference type="ARBA" id="ARBA00023207"/>
    </source>
</evidence>
<name>B0VZN8_CULQU</name>
<dbReference type="GO" id="GO:0090263">
    <property type="term" value="P:positive regulation of canonical Wnt signaling pathway"/>
    <property type="evidence" value="ECO:0007669"/>
    <property type="project" value="TreeGrafter"/>
</dbReference>
<organism>
    <name type="scientific">Culex quinquefasciatus</name>
    <name type="common">Southern house mosquito</name>
    <name type="synonym">Culex pungens</name>
    <dbReference type="NCBI Taxonomy" id="7176"/>
    <lineage>
        <taxon>Eukaryota</taxon>
        <taxon>Metazoa</taxon>
        <taxon>Ecdysozoa</taxon>
        <taxon>Arthropoda</taxon>
        <taxon>Hexapoda</taxon>
        <taxon>Insecta</taxon>
        <taxon>Pterygota</taxon>
        <taxon>Neoptera</taxon>
        <taxon>Endopterygota</taxon>
        <taxon>Diptera</taxon>
        <taxon>Nematocera</taxon>
        <taxon>Culicoidea</taxon>
        <taxon>Culicidae</taxon>
        <taxon>Culicinae</taxon>
        <taxon>Culicini</taxon>
        <taxon>Culex</taxon>
        <taxon>Culex</taxon>
    </lineage>
</organism>
<dbReference type="STRING" id="7176.B0VZN8"/>
<reference evidence="14" key="2">
    <citation type="submission" date="2021-02" db="UniProtKB">
        <authorList>
            <consortium name="EnsemblMetazoa"/>
        </authorList>
    </citation>
    <scope>IDENTIFICATION</scope>
    <source>
        <strain evidence="14">JHB</strain>
    </source>
</reference>
<dbReference type="VEuPathDB" id="VectorBase:CQUJHB014765"/>
<dbReference type="GO" id="GO:0009986">
    <property type="term" value="C:cell surface"/>
    <property type="evidence" value="ECO:0007669"/>
    <property type="project" value="TreeGrafter"/>
</dbReference>
<dbReference type="GO" id="GO:0005576">
    <property type="term" value="C:extracellular region"/>
    <property type="evidence" value="ECO:0007669"/>
    <property type="project" value="TreeGrafter"/>
</dbReference>
<keyword evidence="9 12" id="KW-0357">Heparan sulfate</keyword>
<evidence type="ECO:0000256" key="6">
    <source>
        <dbReference type="ARBA" id="ARBA00022974"/>
    </source>
</evidence>
<dbReference type="KEGG" id="cqu:CpipJ_CPIJ000157"/>
<comment type="function">
    <text evidence="12">Cell surface proteoglycan.</text>
</comment>
<keyword evidence="10 12" id="KW-0449">Lipoprotein</keyword>
<dbReference type="eggNOG" id="KOG3821">
    <property type="taxonomic scope" value="Eukaryota"/>
</dbReference>
<keyword evidence="4 12" id="KW-0336">GPI-anchor</keyword>
<evidence type="ECO:0000256" key="8">
    <source>
        <dbReference type="ARBA" id="ARBA00023180"/>
    </source>
</evidence>
<comment type="subcellular location">
    <subcellularLocation>
        <location evidence="1 12">Cell membrane</location>
        <topology evidence="1 12">Lipid-anchor</topology>
        <topology evidence="1 12">GPI-anchor</topology>
    </subcellularLocation>
</comment>
<evidence type="ECO:0000256" key="11">
    <source>
        <dbReference type="RuleBase" id="RU003518"/>
    </source>
</evidence>
<dbReference type="EnsemblMetazoa" id="CPIJ000157-RA">
    <property type="protein sequence ID" value="CPIJ000157-PA"/>
    <property type="gene ID" value="CPIJ000157"/>
</dbReference>
<keyword evidence="3" id="KW-1003">Cell membrane</keyword>
<evidence type="ECO:0000256" key="10">
    <source>
        <dbReference type="ARBA" id="ARBA00023288"/>
    </source>
</evidence>
<keyword evidence="15" id="KW-1185">Reference proteome</keyword>
<proteinExistence type="inferred from homology"/>
<keyword evidence="8" id="KW-0325">Glycoprotein</keyword>
<dbReference type="InterPro" id="IPR001863">
    <property type="entry name" value="Glypican"/>
</dbReference>
<dbReference type="GO" id="GO:0098552">
    <property type="term" value="C:side of membrane"/>
    <property type="evidence" value="ECO:0007669"/>
    <property type="project" value="UniProtKB-KW"/>
</dbReference>
<dbReference type="PANTHER" id="PTHR10822:SF29">
    <property type="entry name" value="DIVISION ABNORMALLY DELAYED PROTEIN"/>
    <property type="match status" value="1"/>
</dbReference>
<evidence type="ECO:0000256" key="7">
    <source>
        <dbReference type="ARBA" id="ARBA00023136"/>
    </source>
</evidence>
<evidence type="ECO:0000313" key="14">
    <source>
        <dbReference type="EnsemblMetazoa" id="CPIJ000157-PA"/>
    </source>
</evidence>
<dbReference type="VEuPathDB" id="VectorBase:CPIJ000157"/>
<dbReference type="OMA" id="FIERIHI"/>
<evidence type="ECO:0000256" key="3">
    <source>
        <dbReference type="ARBA" id="ARBA00022475"/>
    </source>
</evidence>
<protein>
    <submittedName>
        <fullName evidence="13 14">Dally</fullName>
    </submittedName>
</protein>
<dbReference type="GO" id="GO:0016477">
    <property type="term" value="P:cell migration"/>
    <property type="evidence" value="ECO:0007669"/>
    <property type="project" value="TreeGrafter"/>
</dbReference>
<keyword evidence="7 12" id="KW-0472">Membrane</keyword>
<keyword evidence="5" id="KW-0732">Signal</keyword>
<dbReference type="Proteomes" id="UP000002320">
    <property type="component" value="Unassembled WGS sequence"/>
</dbReference>
<dbReference type="GO" id="GO:0005886">
    <property type="term" value="C:plasma membrane"/>
    <property type="evidence" value="ECO:0007669"/>
    <property type="project" value="UniProtKB-SubCell"/>
</dbReference>
<reference evidence="13" key="1">
    <citation type="submission" date="2007-03" db="EMBL/GenBank/DDBJ databases">
        <title>Annotation of Culex pipiens quinquefasciatus.</title>
        <authorList>
            <consortium name="The Broad Institute Genome Sequencing Platform"/>
            <person name="Atkinson P.W."/>
            <person name="Hemingway J."/>
            <person name="Christensen B.M."/>
            <person name="Higgs S."/>
            <person name="Kodira C."/>
            <person name="Hannick L."/>
            <person name="Megy K."/>
            <person name="O'Leary S."/>
            <person name="Pearson M."/>
            <person name="Haas B.J."/>
            <person name="Mauceli E."/>
            <person name="Wortman J.R."/>
            <person name="Lee N.H."/>
            <person name="Guigo R."/>
            <person name="Stanke M."/>
            <person name="Alvarado L."/>
            <person name="Amedeo P."/>
            <person name="Antoine C.H."/>
            <person name="Arensburger P."/>
            <person name="Bidwell S.L."/>
            <person name="Crawford M."/>
            <person name="Camaro F."/>
            <person name="Devon K."/>
            <person name="Engels R."/>
            <person name="Hammond M."/>
            <person name="Howarth C."/>
            <person name="Koehrsen M."/>
            <person name="Lawson D."/>
            <person name="Montgomery P."/>
            <person name="Nene V."/>
            <person name="Nusbaum C."/>
            <person name="Puiu D."/>
            <person name="Romero-Severson J."/>
            <person name="Severson D.W."/>
            <person name="Shumway M."/>
            <person name="Sisk P."/>
            <person name="Stolte C."/>
            <person name="Zeng Q."/>
            <person name="Eisenstadt E."/>
            <person name="Fraser-Liggett C."/>
            <person name="Strausberg R."/>
            <person name="Galagan J."/>
            <person name="Birren B."/>
            <person name="Collins F.H."/>
        </authorList>
    </citation>
    <scope>NUCLEOTIDE SEQUENCE [LARGE SCALE GENOMIC DNA]</scope>
    <source>
        <strain evidence="13">JHB</strain>
    </source>
</reference>
<comment type="similarity">
    <text evidence="2 11">Belongs to the glypican family.</text>
</comment>
<evidence type="ECO:0000256" key="1">
    <source>
        <dbReference type="ARBA" id="ARBA00004609"/>
    </source>
</evidence>
<dbReference type="InParanoid" id="B0VZN8"/>
<dbReference type="EMBL" id="DS231815">
    <property type="protein sequence ID" value="EDS35130.1"/>
    <property type="molecule type" value="Genomic_DNA"/>
</dbReference>
<accession>B0VZN8</accession>
<dbReference type="PANTHER" id="PTHR10822">
    <property type="entry name" value="GLYPICAN"/>
    <property type="match status" value="1"/>
</dbReference>
<sequence>MHTLQLDQLDPEGLVVNNGSGHGNYLLQLSRQSENKTLNLFSTVYRKMSPLSREPILELYETIRNHLTAASFTDDLGLVTDKFFRNLFPVAYHHAVVHADKDVDFHSDYKNCLIHTYDELKPFGEIPQQLSSSLVASVSAASVLLRVLREGAEVLNKLDELGTENLQGSCKSALLKMSYCASCKRHNHNHAKPCAGLCKNVMRGCLMQYVGILNQDWFTFTDAIVPLINAVRSNDGIEAEIKGLDGKLSSAIMHAMENGPQLEVKGTTDRPTEAQPRMLYASHLESVLRLRTVRQQTQTQKKDRISVSLWGIVAGEKRV</sequence>
<dbReference type="HOGENOM" id="CLU_024658_0_0_1"/>
<evidence type="ECO:0000313" key="15">
    <source>
        <dbReference type="Proteomes" id="UP000002320"/>
    </source>
</evidence>
<keyword evidence="6 12" id="KW-0654">Proteoglycan</keyword>
<evidence type="ECO:0000256" key="12">
    <source>
        <dbReference type="RuleBase" id="RU003519"/>
    </source>
</evidence>
<gene>
    <name evidence="14" type="primary">6031071</name>
    <name evidence="13" type="ORF">CpipJ_CPIJ000157</name>
</gene>
<evidence type="ECO:0000256" key="4">
    <source>
        <dbReference type="ARBA" id="ARBA00022622"/>
    </source>
</evidence>
<dbReference type="OrthoDB" id="6380619at2759"/>
<dbReference type="GO" id="GO:1905475">
    <property type="term" value="P:regulation of protein localization to membrane"/>
    <property type="evidence" value="ECO:0007669"/>
    <property type="project" value="TreeGrafter"/>
</dbReference>
<evidence type="ECO:0000256" key="2">
    <source>
        <dbReference type="ARBA" id="ARBA00010260"/>
    </source>
</evidence>
<evidence type="ECO:0000256" key="5">
    <source>
        <dbReference type="ARBA" id="ARBA00022729"/>
    </source>
</evidence>
<dbReference type="Pfam" id="PF01153">
    <property type="entry name" value="Glypican"/>
    <property type="match status" value="1"/>
</dbReference>
<dbReference type="AlphaFoldDB" id="B0VZN8"/>
<evidence type="ECO:0000313" key="13">
    <source>
        <dbReference type="EMBL" id="EDS35130.1"/>
    </source>
</evidence>